<accession>A0A1H8XIJ1</accession>
<sequence length="83" mass="9333">MKTQPEIVWIVSFGIGEDGGFINYLVEQADLSEYPKQTADTLRNKIGEGVFYSSQEAETWGEEQMQGRECGCTCKKGCCKQKK</sequence>
<name>A0A1H8XIJ1_9FIRM</name>
<gene>
    <name evidence="1" type="ORF">SAMN04490178_12473</name>
</gene>
<keyword evidence="2" id="KW-1185">Reference proteome</keyword>
<organism evidence="1 2">
    <name type="scientific">Propionispora vibrioides</name>
    <dbReference type="NCBI Taxonomy" id="112903"/>
    <lineage>
        <taxon>Bacteria</taxon>
        <taxon>Bacillati</taxon>
        <taxon>Bacillota</taxon>
        <taxon>Negativicutes</taxon>
        <taxon>Selenomonadales</taxon>
        <taxon>Sporomusaceae</taxon>
        <taxon>Propionispora</taxon>
    </lineage>
</organism>
<protein>
    <submittedName>
        <fullName evidence="1">Uncharacterized protein</fullName>
    </submittedName>
</protein>
<dbReference type="EMBL" id="FODY01000024">
    <property type="protein sequence ID" value="SEP39854.1"/>
    <property type="molecule type" value="Genomic_DNA"/>
</dbReference>
<dbReference type="RefSeq" id="WP_091750150.1">
    <property type="nucleotide sequence ID" value="NZ_FODY01000024.1"/>
</dbReference>
<dbReference type="Proteomes" id="UP000198847">
    <property type="component" value="Unassembled WGS sequence"/>
</dbReference>
<dbReference type="AlphaFoldDB" id="A0A1H8XIJ1"/>
<evidence type="ECO:0000313" key="1">
    <source>
        <dbReference type="EMBL" id="SEP39854.1"/>
    </source>
</evidence>
<reference evidence="1 2" key="1">
    <citation type="submission" date="2016-10" db="EMBL/GenBank/DDBJ databases">
        <authorList>
            <person name="de Groot N.N."/>
        </authorList>
    </citation>
    <scope>NUCLEOTIDE SEQUENCE [LARGE SCALE GENOMIC DNA]</scope>
    <source>
        <strain evidence="1 2">DSM 13305</strain>
    </source>
</reference>
<proteinExistence type="predicted"/>
<evidence type="ECO:0000313" key="2">
    <source>
        <dbReference type="Proteomes" id="UP000198847"/>
    </source>
</evidence>
<dbReference type="OrthoDB" id="1683933at2"/>